<organism evidence="11 12">
    <name type="scientific">Cerasibacillus terrae</name>
    <dbReference type="NCBI Taxonomy" id="2498845"/>
    <lineage>
        <taxon>Bacteria</taxon>
        <taxon>Bacillati</taxon>
        <taxon>Bacillota</taxon>
        <taxon>Bacilli</taxon>
        <taxon>Bacillales</taxon>
        <taxon>Bacillaceae</taxon>
        <taxon>Cerasibacillus</taxon>
    </lineage>
</organism>
<evidence type="ECO:0000256" key="1">
    <source>
        <dbReference type="ARBA" id="ARBA00005091"/>
    </source>
</evidence>
<name>A0A5C8NXC7_9BACI</name>
<dbReference type="InterPro" id="IPR004651">
    <property type="entry name" value="HisF"/>
</dbReference>
<dbReference type="OrthoDB" id="9781903at2"/>
<evidence type="ECO:0000256" key="9">
    <source>
        <dbReference type="HAMAP-Rule" id="MF_01013"/>
    </source>
</evidence>
<dbReference type="InterPro" id="IPR013785">
    <property type="entry name" value="Aldolase_TIM"/>
</dbReference>
<reference evidence="11 12" key="1">
    <citation type="submission" date="2019-06" db="EMBL/GenBank/DDBJ databases">
        <title>Cerasibacillus sp. nov., isolated from maize field.</title>
        <authorList>
            <person name="Lin S.-Y."/>
            <person name="Tsai C.-F."/>
            <person name="Young C.-C."/>
        </authorList>
    </citation>
    <scope>NUCLEOTIDE SEQUENCE [LARGE SCALE GENOMIC DNA]</scope>
    <source>
        <strain evidence="11 12">CC-CFT480</strain>
    </source>
</reference>
<dbReference type="Pfam" id="PF00977">
    <property type="entry name" value="His_biosynth"/>
    <property type="match status" value="1"/>
</dbReference>
<dbReference type="InterPro" id="IPR050064">
    <property type="entry name" value="IGPS_HisA/HisF"/>
</dbReference>
<dbReference type="HAMAP" id="MF_01013">
    <property type="entry name" value="HisF"/>
    <property type="match status" value="1"/>
</dbReference>
<protein>
    <recommendedName>
        <fullName evidence="9">Imidazole glycerol phosphate synthase subunit HisF</fullName>
        <ecNumber evidence="9">4.3.2.10</ecNumber>
    </recommendedName>
    <alternativeName>
        <fullName evidence="9">IGP synthase cyclase subunit</fullName>
    </alternativeName>
    <alternativeName>
        <fullName evidence="9">IGP synthase subunit HisF</fullName>
    </alternativeName>
    <alternativeName>
        <fullName evidence="9">ImGP synthase subunit HisF</fullName>
        <shortName evidence="9">IGPS subunit HisF</shortName>
    </alternativeName>
</protein>
<evidence type="ECO:0000256" key="3">
    <source>
        <dbReference type="ARBA" id="ARBA00011152"/>
    </source>
</evidence>
<feature type="active site" evidence="9">
    <location>
        <position position="132"/>
    </location>
</feature>
<keyword evidence="5 9" id="KW-0368">Histidine biosynthesis</keyword>
<keyword evidence="12" id="KW-1185">Reference proteome</keyword>
<dbReference type="UniPathway" id="UPA00031">
    <property type="reaction ID" value="UER00010"/>
</dbReference>
<dbReference type="GO" id="GO:0005737">
    <property type="term" value="C:cytoplasm"/>
    <property type="evidence" value="ECO:0007669"/>
    <property type="project" value="UniProtKB-SubCell"/>
</dbReference>
<dbReference type="EMBL" id="VDUW01000003">
    <property type="protein sequence ID" value="TXL65825.1"/>
    <property type="molecule type" value="Genomic_DNA"/>
</dbReference>
<dbReference type="InterPro" id="IPR011060">
    <property type="entry name" value="RibuloseP-bd_barrel"/>
</dbReference>
<accession>A0A5C8NXC7</accession>
<evidence type="ECO:0000313" key="12">
    <source>
        <dbReference type="Proteomes" id="UP000321574"/>
    </source>
</evidence>
<dbReference type="GO" id="GO:0000107">
    <property type="term" value="F:imidazoleglycerol-phosphate synthase activity"/>
    <property type="evidence" value="ECO:0007669"/>
    <property type="project" value="UniProtKB-UniRule"/>
</dbReference>
<dbReference type="RefSeq" id="WP_147666495.1">
    <property type="nucleotide sequence ID" value="NZ_VDUW01000003.1"/>
</dbReference>
<keyword evidence="9" id="KW-0963">Cytoplasm</keyword>
<dbReference type="AlphaFoldDB" id="A0A5C8NXC7"/>
<evidence type="ECO:0000256" key="7">
    <source>
        <dbReference type="ARBA" id="ARBA00025475"/>
    </source>
</evidence>
<keyword evidence="6 9" id="KW-0456">Lyase</keyword>
<dbReference type="Proteomes" id="UP000321574">
    <property type="component" value="Unassembled WGS sequence"/>
</dbReference>
<dbReference type="GO" id="GO:0000105">
    <property type="term" value="P:L-histidine biosynthetic process"/>
    <property type="evidence" value="ECO:0007669"/>
    <property type="project" value="UniProtKB-UniRule"/>
</dbReference>
<comment type="similarity">
    <text evidence="2 9 10">Belongs to the HisA/HisF family.</text>
</comment>
<dbReference type="SUPFAM" id="SSF51366">
    <property type="entry name" value="Ribulose-phoshate binding barrel"/>
    <property type="match status" value="1"/>
</dbReference>
<gene>
    <name evidence="9 11" type="primary">hisF</name>
    <name evidence="11" type="ORF">FHP05_06825</name>
</gene>
<dbReference type="CDD" id="cd04731">
    <property type="entry name" value="HisF"/>
    <property type="match status" value="1"/>
</dbReference>
<dbReference type="NCBIfam" id="TIGR00735">
    <property type="entry name" value="hisF"/>
    <property type="match status" value="1"/>
</dbReference>
<evidence type="ECO:0000256" key="2">
    <source>
        <dbReference type="ARBA" id="ARBA00009667"/>
    </source>
</evidence>
<dbReference type="GO" id="GO:0016829">
    <property type="term" value="F:lyase activity"/>
    <property type="evidence" value="ECO:0007669"/>
    <property type="project" value="UniProtKB-KW"/>
</dbReference>
<evidence type="ECO:0000256" key="6">
    <source>
        <dbReference type="ARBA" id="ARBA00023239"/>
    </source>
</evidence>
<proteinExistence type="inferred from homology"/>
<dbReference type="InterPro" id="IPR006062">
    <property type="entry name" value="His_biosynth"/>
</dbReference>
<feature type="active site" evidence="9">
    <location>
        <position position="13"/>
    </location>
</feature>
<keyword evidence="4 9" id="KW-0028">Amino-acid biosynthesis</keyword>
<comment type="caution">
    <text evidence="11">The sequence shown here is derived from an EMBL/GenBank/DDBJ whole genome shotgun (WGS) entry which is preliminary data.</text>
</comment>
<evidence type="ECO:0000256" key="8">
    <source>
        <dbReference type="ARBA" id="ARBA00047838"/>
    </source>
</evidence>
<comment type="subunit">
    <text evidence="3 9">Heterodimer of HisH and HisF.</text>
</comment>
<comment type="subcellular location">
    <subcellularLocation>
        <location evidence="9">Cytoplasm</location>
    </subcellularLocation>
</comment>
<dbReference type="EC" id="4.3.2.10" evidence="9"/>
<evidence type="ECO:0000256" key="4">
    <source>
        <dbReference type="ARBA" id="ARBA00022605"/>
    </source>
</evidence>
<dbReference type="PANTHER" id="PTHR21235">
    <property type="entry name" value="IMIDAZOLE GLYCEROL PHOSPHATE SYNTHASE SUBUNIT HISF/H IGP SYNTHASE SUBUNIT HISF/H"/>
    <property type="match status" value="1"/>
</dbReference>
<dbReference type="Gene3D" id="3.20.20.70">
    <property type="entry name" value="Aldolase class I"/>
    <property type="match status" value="1"/>
</dbReference>
<comment type="function">
    <text evidence="7 9">IGPS catalyzes the conversion of PRFAR and glutamine to IGP, AICAR and glutamate. The HisF subunit catalyzes the cyclization activity that produces IGP and AICAR from PRFAR using the ammonia provided by the HisH subunit.</text>
</comment>
<evidence type="ECO:0000256" key="5">
    <source>
        <dbReference type="ARBA" id="ARBA00023102"/>
    </source>
</evidence>
<comment type="pathway">
    <text evidence="1 9">Amino-acid biosynthesis; L-histidine biosynthesis; L-histidine from 5-phospho-alpha-D-ribose 1-diphosphate: step 5/9.</text>
</comment>
<dbReference type="PANTHER" id="PTHR21235:SF2">
    <property type="entry name" value="IMIDAZOLE GLYCEROL PHOSPHATE SYNTHASE HISHF"/>
    <property type="match status" value="1"/>
</dbReference>
<evidence type="ECO:0000313" key="11">
    <source>
        <dbReference type="EMBL" id="TXL65825.1"/>
    </source>
</evidence>
<comment type="catalytic activity">
    <reaction evidence="8 9">
        <text>5-[(5-phospho-1-deoxy-D-ribulos-1-ylimino)methylamino]-1-(5-phospho-beta-D-ribosyl)imidazole-4-carboxamide + L-glutamine = D-erythro-1-(imidazol-4-yl)glycerol 3-phosphate + 5-amino-1-(5-phospho-beta-D-ribosyl)imidazole-4-carboxamide + L-glutamate + H(+)</text>
        <dbReference type="Rhea" id="RHEA:24793"/>
        <dbReference type="ChEBI" id="CHEBI:15378"/>
        <dbReference type="ChEBI" id="CHEBI:29985"/>
        <dbReference type="ChEBI" id="CHEBI:58278"/>
        <dbReference type="ChEBI" id="CHEBI:58359"/>
        <dbReference type="ChEBI" id="CHEBI:58475"/>
        <dbReference type="ChEBI" id="CHEBI:58525"/>
        <dbReference type="EC" id="4.3.2.10"/>
    </reaction>
</comment>
<sequence length="250" mass="27414">MKTKQKRIIPCLDVDRGRVVKGKQFKNIQDVANPIDLAKRYNEAGADELVFYDITATNEGRSIFLNVVKQVSEIISIPFTVGGGIRSLQDMEKVLEAGADKISINSAAIKNPDLIREGAKQFGKDRIVLSMDVKKIAQQKWQVFINGGRQATEFTAETWAKQGEEFGAGELVLNGISDDGVQQGYDLQLIESIRNTVSIPIIASGGAGVKEHFKTAFEHGADGALAASVFHSEDITIQELKAYLTKENIF</sequence>
<evidence type="ECO:0000256" key="10">
    <source>
        <dbReference type="RuleBase" id="RU003657"/>
    </source>
</evidence>